<protein>
    <recommendedName>
        <fullName evidence="1">RNase III domain-containing protein</fullName>
    </recommendedName>
</protein>
<evidence type="ECO:0000259" key="1">
    <source>
        <dbReference type="PROSITE" id="PS50142"/>
    </source>
</evidence>
<dbReference type="SUPFAM" id="SSF69065">
    <property type="entry name" value="RNase III domain-like"/>
    <property type="match status" value="1"/>
</dbReference>
<dbReference type="GO" id="GO:0006396">
    <property type="term" value="P:RNA processing"/>
    <property type="evidence" value="ECO:0007669"/>
    <property type="project" value="InterPro"/>
</dbReference>
<dbReference type="RefSeq" id="XP_018244413.1">
    <property type="nucleotide sequence ID" value="XM_018399913.1"/>
</dbReference>
<dbReference type="GeneID" id="28960356"/>
<dbReference type="InterPro" id="IPR000999">
    <property type="entry name" value="RNase_III_dom"/>
</dbReference>
<sequence length="161" mass="17651">MKERKELEAILQYQFRDPSILEEALLADGAEPANSATDTKKPGNKRLALIGDALLRLVLVDDSIIGGASRAESHKICAAEASNTALHKDQKRLGLSKFIKTAPAQQGQVYRVTGASTIEALIGAVWVDSQHDYKRVHHAVHNLNIGSDLLQWEDHTFDDAT</sequence>
<name>A0A0J9V5D2_FUSO4</name>
<dbReference type="Pfam" id="PF00636">
    <property type="entry name" value="Ribonuclease_3"/>
    <property type="match status" value="1"/>
</dbReference>
<reference evidence="2" key="1">
    <citation type="submission" date="2007-04" db="EMBL/GenBank/DDBJ databases">
        <authorList>
            <consortium name="The Broad Institute Genome Sequencing Platform"/>
            <person name="Birren B."/>
            <person name="Lander E."/>
            <person name="Galagan J."/>
            <person name="Nusbaum C."/>
            <person name="Devon K."/>
            <person name="Ma L.-J."/>
            <person name="Jaffe D."/>
            <person name="Butler J."/>
            <person name="Alvarez P."/>
            <person name="Gnerre S."/>
            <person name="Grabherr M."/>
            <person name="Kleber M."/>
            <person name="Mauceli E."/>
            <person name="Brockman W."/>
            <person name="MacCallum I.A."/>
            <person name="Young S."/>
            <person name="LaButti K."/>
            <person name="DeCaprio D."/>
            <person name="Crawford M."/>
            <person name="Koehrsen M."/>
            <person name="Engels R."/>
            <person name="Montgomery P."/>
            <person name="Pearson M."/>
            <person name="Howarth C."/>
            <person name="Larson L."/>
            <person name="White J."/>
            <person name="O'Leary S."/>
            <person name="Kodira C."/>
            <person name="Zeng Q."/>
            <person name="Yandava C."/>
            <person name="Alvarado L."/>
            <person name="Kistler C."/>
            <person name="Shim W.-B."/>
            <person name="Kang S."/>
            <person name="Woloshuk C."/>
        </authorList>
    </citation>
    <scope>NUCLEOTIDE SEQUENCE</scope>
    <source>
        <strain evidence="2">4287</strain>
    </source>
</reference>
<evidence type="ECO:0000313" key="2">
    <source>
        <dbReference type="EMBL" id="KNB06368.1"/>
    </source>
</evidence>
<dbReference type="KEGG" id="fox:FOXG_19650"/>
<dbReference type="EMBL" id="DS231704">
    <property type="protein sequence ID" value="KNB06368.1"/>
    <property type="molecule type" value="Genomic_DNA"/>
</dbReference>
<dbReference type="Proteomes" id="UP000009097">
    <property type="component" value="Unassembled WGS sequence"/>
</dbReference>
<feature type="domain" description="RNase III" evidence="1">
    <location>
        <begin position="4"/>
        <end position="130"/>
    </location>
</feature>
<dbReference type="GO" id="GO:0004525">
    <property type="term" value="F:ribonuclease III activity"/>
    <property type="evidence" value="ECO:0007669"/>
    <property type="project" value="InterPro"/>
</dbReference>
<dbReference type="OrthoDB" id="67027at2759"/>
<gene>
    <name evidence="2" type="ORF">FOXG_19650</name>
</gene>
<dbReference type="Gene3D" id="1.10.1520.10">
    <property type="entry name" value="Ribonuclease III domain"/>
    <property type="match status" value="1"/>
</dbReference>
<dbReference type="VEuPathDB" id="FungiDB:FOXG_19650"/>
<dbReference type="AlphaFoldDB" id="A0A0J9V5D2"/>
<evidence type="ECO:0000313" key="3">
    <source>
        <dbReference type="Proteomes" id="UP000009097"/>
    </source>
</evidence>
<accession>A0A0J9V5D2</accession>
<proteinExistence type="predicted"/>
<dbReference type="InterPro" id="IPR036389">
    <property type="entry name" value="RNase_III_sf"/>
</dbReference>
<reference evidence="2" key="2">
    <citation type="journal article" date="2010" name="Nature">
        <title>Comparative genomics reveals mobile pathogenicity chromosomes in Fusarium.</title>
        <authorList>
            <person name="Ma L.J."/>
            <person name="van der Does H.C."/>
            <person name="Borkovich K.A."/>
            <person name="Coleman J.J."/>
            <person name="Daboussi M.J."/>
            <person name="Di Pietro A."/>
            <person name="Dufresne M."/>
            <person name="Freitag M."/>
            <person name="Grabherr M."/>
            <person name="Henrissat B."/>
            <person name="Houterman P.M."/>
            <person name="Kang S."/>
            <person name="Shim W.B."/>
            <person name="Woloshuk C."/>
            <person name="Xie X."/>
            <person name="Xu J.R."/>
            <person name="Antoniw J."/>
            <person name="Baker S.E."/>
            <person name="Bluhm B.H."/>
            <person name="Breakspear A."/>
            <person name="Brown D.W."/>
            <person name="Butchko R.A."/>
            <person name="Chapman S."/>
            <person name="Coulson R."/>
            <person name="Coutinho P.M."/>
            <person name="Danchin E.G."/>
            <person name="Diener A."/>
            <person name="Gale L.R."/>
            <person name="Gardiner D.M."/>
            <person name="Goff S."/>
            <person name="Hammond-Kosack K.E."/>
            <person name="Hilburn K."/>
            <person name="Hua-Van A."/>
            <person name="Jonkers W."/>
            <person name="Kazan K."/>
            <person name="Kodira C.D."/>
            <person name="Koehrsen M."/>
            <person name="Kumar L."/>
            <person name="Lee Y.H."/>
            <person name="Li L."/>
            <person name="Manners J.M."/>
            <person name="Miranda-Saavedra D."/>
            <person name="Mukherjee M."/>
            <person name="Park G."/>
            <person name="Park J."/>
            <person name="Park S.Y."/>
            <person name="Proctor R.H."/>
            <person name="Regev A."/>
            <person name="Ruiz-Roldan M.C."/>
            <person name="Sain D."/>
            <person name="Sakthikumar S."/>
            <person name="Sykes S."/>
            <person name="Schwartz D.C."/>
            <person name="Turgeon B.G."/>
            <person name="Wapinski I."/>
            <person name="Yoder O."/>
            <person name="Young S."/>
            <person name="Zeng Q."/>
            <person name="Zhou S."/>
            <person name="Galagan J."/>
            <person name="Cuomo C.A."/>
            <person name="Kistler H.C."/>
            <person name="Rep M."/>
        </authorList>
    </citation>
    <scope>NUCLEOTIDE SEQUENCE [LARGE SCALE GENOMIC DNA]</scope>
    <source>
        <strain evidence="2">4287</strain>
    </source>
</reference>
<organism evidence="2 3">
    <name type="scientific">Fusarium oxysporum f. sp. lycopersici (strain 4287 / CBS 123668 / FGSC 9935 / NRRL 34936)</name>
    <name type="common">Fusarium vascular wilt of tomato</name>
    <dbReference type="NCBI Taxonomy" id="426428"/>
    <lineage>
        <taxon>Eukaryota</taxon>
        <taxon>Fungi</taxon>
        <taxon>Dikarya</taxon>
        <taxon>Ascomycota</taxon>
        <taxon>Pezizomycotina</taxon>
        <taxon>Sordariomycetes</taxon>
        <taxon>Hypocreomycetidae</taxon>
        <taxon>Hypocreales</taxon>
        <taxon>Nectriaceae</taxon>
        <taxon>Fusarium</taxon>
        <taxon>Fusarium oxysporum species complex</taxon>
    </lineage>
</organism>
<dbReference type="PROSITE" id="PS50142">
    <property type="entry name" value="RNASE_3_2"/>
    <property type="match status" value="1"/>
</dbReference>